<dbReference type="EMBL" id="FNHL01000005">
    <property type="protein sequence ID" value="SDN10359.1"/>
    <property type="molecule type" value="Genomic_DNA"/>
</dbReference>
<name>A0A1G9YMC5_9EURY</name>
<reference evidence="4" key="1">
    <citation type="submission" date="2016-10" db="EMBL/GenBank/DDBJ databases">
        <authorList>
            <person name="Varghese N."/>
            <person name="Submissions S."/>
        </authorList>
    </citation>
    <scope>NUCLEOTIDE SEQUENCE [LARGE SCALE GENOMIC DNA]</scope>
    <source>
        <strain evidence="4">CGMCC 1.10119</strain>
    </source>
</reference>
<organism evidence="3 4">
    <name type="scientific">Halogranum gelatinilyticum</name>
    <dbReference type="NCBI Taxonomy" id="660521"/>
    <lineage>
        <taxon>Archaea</taxon>
        <taxon>Methanobacteriati</taxon>
        <taxon>Methanobacteriota</taxon>
        <taxon>Stenosarchaea group</taxon>
        <taxon>Halobacteria</taxon>
        <taxon>Halobacteriales</taxon>
        <taxon>Haloferacaceae</taxon>
    </lineage>
</organism>
<dbReference type="Gene3D" id="1.20.210.10">
    <property type="entry name" value="Cytochrome c oxidase-like, subunit I domain"/>
    <property type="match status" value="2"/>
</dbReference>
<feature type="transmembrane region" description="Helical" evidence="2">
    <location>
        <begin position="352"/>
        <end position="381"/>
    </location>
</feature>
<accession>A0A1G9YMC5</accession>
<sequence>MSVGELLLGHRQPPPEPNTFGTKPTGIRPVETTMSFAPTGVETDYQPPMALPLRHFVVGLVSLVVAGVVGVAVALGVDSALLPLAGLHLLLVGWVGVTIMGAMTQFVPVWSGTQLHSRRLAALQLWLVAGGLAGFVISLTTGTFAALSVFGGLMLAGLWLFAYNLVRTLPPLSECDITELHFAVAVGFVALLSTLGYALAVDLTTPFLAAVGLQRTHVVQAHATVAIFGAVLTTVVGALYQLGPMFTQTEPDGVDHRLRQFEAWGYPAGVLCLAGGRLLAVRPLARLGAALVLVSLLLVAVLLARRLVETSVDPSPMLRRYGVVSVTLAGWAVLTAPSWLRDPLDPGATLGGAAATSLLVVGVVGFVVLGTLYHVVPFIVWEDAYSDRLGFEEVPMIDDLYDHRRASLDFLALTTGLGCLVGTQLGLLPPVARRVGAVLALGGVSLFATNLLTVVRQHGDTTVPGLLTGRGADDERTTSGG</sequence>
<gene>
    <name evidence="3" type="ORF">SAMN04487949_3378</name>
</gene>
<feature type="transmembrane region" description="Helical" evidence="2">
    <location>
        <begin position="435"/>
        <end position="455"/>
    </location>
</feature>
<feature type="transmembrane region" description="Helical" evidence="2">
    <location>
        <begin position="120"/>
        <end position="139"/>
    </location>
</feature>
<feature type="transmembrane region" description="Helical" evidence="2">
    <location>
        <begin position="145"/>
        <end position="166"/>
    </location>
</feature>
<evidence type="ECO:0000313" key="3">
    <source>
        <dbReference type="EMBL" id="SDN10359.1"/>
    </source>
</evidence>
<dbReference type="AlphaFoldDB" id="A0A1G9YMC5"/>
<feature type="transmembrane region" description="Helical" evidence="2">
    <location>
        <begin position="263"/>
        <end position="281"/>
    </location>
</feature>
<evidence type="ECO:0000256" key="1">
    <source>
        <dbReference type="SAM" id="MobiDB-lite"/>
    </source>
</evidence>
<feature type="transmembrane region" description="Helical" evidence="2">
    <location>
        <begin position="89"/>
        <end position="108"/>
    </location>
</feature>
<feature type="transmembrane region" description="Helical" evidence="2">
    <location>
        <begin position="219"/>
        <end position="242"/>
    </location>
</feature>
<keyword evidence="2" id="KW-0472">Membrane</keyword>
<proteinExistence type="predicted"/>
<evidence type="ECO:0000313" key="4">
    <source>
        <dbReference type="Proteomes" id="UP000199451"/>
    </source>
</evidence>
<protein>
    <submittedName>
        <fullName evidence="3">Uncharacterized protein</fullName>
    </submittedName>
</protein>
<feature type="transmembrane region" description="Helical" evidence="2">
    <location>
        <begin position="287"/>
        <end position="308"/>
    </location>
</feature>
<dbReference type="Proteomes" id="UP000199451">
    <property type="component" value="Unassembled WGS sequence"/>
</dbReference>
<feature type="transmembrane region" description="Helical" evidence="2">
    <location>
        <begin position="56"/>
        <end position="77"/>
    </location>
</feature>
<feature type="transmembrane region" description="Helical" evidence="2">
    <location>
        <begin position="320"/>
        <end position="340"/>
    </location>
</feature>
<feature type="transmembrane region" description="Helical" evidence="2">
    <location>
        <begin position="410"/>
        <end position="429"/>
    </location>
</feature>
<dbReference type="SUPFAM" id="SSF81442">
    <property type="entry name" value="Cytochrome c oxidase subunit I-like"/>
    <property type="match status" value="2"/>
</dbReference>
<dbReference type="STRING" id="660521.SAMN04487949_3378"/>
<evidence type="ECO:0000256" key="2">
    <source>
        <dbReference type="SAM" id="Phobius"/>
    </source>
</evidence>
<keyword evidence="2" id="KW-1133">Transmembrane helix</keyword>
<dbReference type="InterPro" id="IPR036927">
    <property type="entry name" value="Cyt_c_oxase-like_su1_sf"/>
</dbReference>
<feature type="transmembrane region" description="Helical" evidence="2">
    <location>
        <begin position="178"/>
        <end position="199"/>
    </location>
</feature>
<feature type="region of interest" description="Disordered" evidence="1">
    <location>
        <begin position="1"/>
        <end position="25"/>
    </location>
</feature>
<keyword evidence="4" id="KW-1185">Reference proteome</keyword>
<keyword evidence="2" id="KW-0812">Transmembrane</keyword>